<dbReference type="PROSITE" id="PS00062">
    <property type="entry name" value="ALDOKETO_REDUCTASE_2"/>
    <property type="match status" value="1"/>
</dbReference>
<keyword evidence="3" id="KW-0560">Oxidoreductase</keyword>
<reference evidence="9" key="1">
    <citation type="submission" date="2022-03" db="EMBL/GenBank/DDBJ databases">
        <title>Fererhizobium litorale gen. nov., sp. nov., isolated from sandy sediments of the Sea of Japan seashore.</title>
        <authorList>
            <person name="Romanenko L."/>
            <person name="Kurilenko V."/>
            <person name="Otstavnykh N."/>
            <person name="Svetashev V."/>
            <person name="Tekutyeva L."/>
            <person name="Isaeva M."/>
            <person name="Mikhailov V."/>
        </authorList>
    </citation>
    <scope>NUCLEOTIDE SEQUENCE</scope>
    <source>
        <strain evidence="9">KMM 9576</strain>
    </source>
</reference>
<dbReference type="PANTHER" id="PTHR43827">
    <property type="entry name" value="2,5-DIKETO-D-GLUCONIC ACID REDUCTASE"/>
    <property type="match status" value="1"/>
</dbReference>
<dbReference type="Proteomes" id="UP001161580">
    <property type="component" value="Unassembled WGS sequence"/>
</dbReference>
<feature type="binding site" evidence="6">
    <location>
        <position position="109"/>
    </location>
    <ligand>
        <name>substrate</name>
    </ligand>
</feature>
<dbReference type="EMBL" id="JALDYZ010000009">
    <property type="protein sequence ID" value="MDI7923716.1"/>
    <property type="molecule type" value="Genomic_DNA"/>
</dbReference>
<dbReference type="PROSITE" id="PS00063">
    <property type="entry name" value="ALDOKETO_REDUCTASE_3"/>
    <property type="match status" value="1"/>
</dbReference>
<feature type="site" description="Lowers pKa of active site Tyr" evidence="7">
    <location>
        <position position="76"/>
    </location>
</feature>
<proteinExistence type="inferred from homology"/>
<keyword evidence="2" id="KW-0521">NADP</keyword>
<dbReference type="PANTHER" id="PTHR43827:SF3">
    <property type="entry name" value="NADP-DEPENDENT OXIDOREDUCTASE DOMAIN-CONTAINING PROTEIN"/>
    <property type="match status" value="1"/>
</dbReference>
<comment type="caution">
    <text evidence="9">The sequence shown here is derived from an EMBL/GenBank/DDBJ whole genome shotgun (WGS) entry which is preliminary data.</text>
</comment>
<protein>
    <submittedName>
        <fullName evidence="9">Aldo/keto reductase</fullName>
    </submittedName>
</protein>
<dbReference type="InterPro" id="IPR020471">
    <property type="entry name" value="AKR"/>
</dbReference>
<dbReference type="AlphaFoldDB" id="A0AAE3QEV2"/>
<feature type="domain" description="NADP-dependent oxidoreductase" evidence="8">
    <location>
        <begin position="18"/>
        <end position="261"/>
    </location>
</feature>
<evidence type="ECO:0000256" key="3">
    <source>
        <dbReference type="ARBA" id="ARBA00023002"/>
    </source>
</evidence>
<accession>A0AAE3QEV2</accession>
<sequence length="276" mass="30569">MTNQPRITFKDGNTIPQIGLGVWQTPNDVAAPAVRAALAAGYRHVDTAAIYENEEGVGEGIRTSGVDRREIFLTTKLWNDDQGFDSTLAAFDRSLKRLGTDYVDLYLIHWPSAHRDRYADTWKAFVRLKEEGRARSIGVSNFYPGHIERVIAETGVAPVINQIELHPDFQQKDTRKFHEGLGIVTESWSPLGQGKLLSNPVIASVAAKHNRTPAQVIIRWHIENGLVVIPKSVTPSRIGENFQVFDFSLDSDDLTAIGKLDNAGARIGPDPKMAAF</sequence>
<evidence type="ECO:0000313" key="9">
    <source>
        <dbReference type="EMBL" id="MDI7923716.1"/>
    </source>
</evidence>
<evidence type="ECO:0000256" key="5">
    <source>
        <dbReference type="PIRSR" id="PIRSR000097-1"/>
    </source>
</evidence>
<evidence type="ECO:0000256" key="4">
    <source>
        <dbReference type="ARBA" id="ARBA00049445"/>
    </source>
</evidence>
<evidence type="ECO:0000256" key="7">
    <source>
        <dbReference type="PIRSR" id="PIRSR000097-3"/>
    </source>
</evidence>
<evidence type="ECO:0000313" key="10">
    <source>
        <dbReference type="Proteomes" id="UP001161580"/>
    </source>
</evidence>
<name>A0AAE3QEV2_9HYPH</name>
<organism evidence="9 10">
    <name type="scientific">Ferirhizobium litorale</name>
    <dbReference type="NCBI Taxonomy" id="2927786"/>
    <lineage>
        <taxon>Bacteria</taxon>
        <taxon>Pseudomonadati</taxon>
        <taxon>Pseudomonadota</taxon>
        <taxon>Alphaproteobacteria</taxon>
        <taxon>Hyphomicrobiales</taxon>
        <taxon>Rhizobiaceae</taxon>
        <taxon>Ferirhizobium</taxon>
    </lineage>
</organism>
<dbReference type="PROSITE" id="PS00798">
    <property type="entry name" value="ALDOKETO_REDUCTASE_1"/>
    <property type="match status" value="1"/>
</dbReference>
<feature type="active site" description="Proton donor" evidence="5">
    <location>
        <position position="51"/>
    </location>
</feature>
<gene>
    <name evidence="9" type="ORF">MRS75_16670</name>
</gene>
<dbReference type="PIRSF" id="PIRSF000097">
    <property type="entry name" value="AKR"/>
    <property type="match status" value="1"/>
</dbReference>
<evidence type="ECO:0000256" key="6">
    <source>
        <dbReference type="PIRSR" id="PIRSR000097-2"/>
    </source>
</evidence>
<evidence type="ECO:0000256" key="2">
    <source>
        <dbReference type="ARBA" id="ARBA00022857"/>
    </source>
</evidence>
<keyword evidence="10" id="KW-1185">Reference proteome</keyword>
<dbReference type="GO" id="GO:0016616">
    <property type="term" value="F:oxidoreductase activity, acting on the CH-OH group of donors, NAD or NADP as acceptor"/>
    <property type="evidence" value="ECO:0007669"/>
    <property type="project" value="UniProtKB-ARBA"/>
</dbReference>
<evidence type="ECO:0000256" key="1">
    <source>
        <dbReference type="ARBA" id="ARBA00007905"/>
    </source>
</evidence>
<dbReference type="InterPro" id="IPR036812">
    <property type="entry name" value="NAD(P)_OxRdtase_dom_sf"/>
</dbReference>
<dbReference type="InterPro" id="IPR023210">
    <property type="entry name" value="NADP_OxRdtase_dom"/>
</dbReference>
<dbReference type="FunFam" id="3.20.20.100:FF:000002">
    <property type="entry name" value="2,5-diketo-D-gluconic acid reductase A"/>
    <property type="match status" value="1"/>
</dbReference>
<evidence type="ECO:0000259" key="8">
    <source>
        <dbReference type="Pfam" id="PF00248"/>
    </source>
</evidence>
<comment type="catalytic activity">
    <reaction evidence="4">
        <text>hydroxyacetone + NADP(+) = methylglyoxal + NADPH + H(+)</text>
        <dbReference type="Rhea" id="RHEA:27986"/>
        <dbReference type="ChEBI" id="CHEBI:15378"/>
        <dbReference type="ChEBI" id="CHEBI:17158"/>
        <dbReference type="ChEBI" id="CHEBI:27957"/>
        <dbReference type="ChEBI" id="CHEBI:57783"/>
        <dbReference type="ChEBI" id="CHEBI:58349"/>
    </reaction>
</comment>
<dbReference type="PRINTS" id="PR00069">
    <property type="entry name" value="ALDKETRDTASE"/>
</dbReference>
<comment type="similarity">
    <text evidence="1">Belongs to the aldo/keto reductase family.</text>
</comment>
<dbReference type="InterPro" id="IPR018170">
    <property type="entry name" value="Aldo/ket_reductase_CS"/>
</dbReference>
<dbReference type="Gene3D" id="3.20.20.100">
    <property type="entry name" value="NADP-dependent oxidoreductase domain"/>
    <property type="match status" value="1"/>
</dbReference>
<dbReference type="SUPFAM" id="SSF51430">
    <property type="entry name" value="NAD(P)-linked oxidoreductase"/>
    <property type="match status" value="1"/>
</dbReference>
<dbReference type="RefSeq" id="WP_311786731.1">
    <property type="nucleotide sequence ID" value="NZ_JALDYY010000006.1"/>
</dbReference>
<dbReference type="Pfam" id="PF00248">
    <property type="entry name" value="Aldo_ket_red"/>
    <property type="match status" value="1"/>
</dbReference>